<dbReference type="RefSeq" id="XP_001315214.1">
    <property type="nucleotide sequence ID" value="XM_001315179.1"/>
</dbReference>
<evidence type="ECO:0000313" key="4">
    <source>
        <dbReference type="EMBL" id="EAY02991.1"/>
    </source>
</evidence>
<organism evidence="4 5">
    <name type="scientific">Trichomonas vaginalis (strain ATCC PRA-98 / G3)</name>
    <dbReference type="NCBI Taxonomy" id="412133"/>
    <lineage>
        <taxon>Eukaryota</taxon>
        <taxon>Metamonada</taxon>
        <taxon>Parabasalia</taxon>
        <taxon>Trichomonadida</taxon>
        <taxon>Trichomonadidae</taxon>
        <taxon>Trichomonas</taxon>
    </lineage>
</organism>
<dbReference type="InterPro" id="IPR011050">
    <property type="entry name" value="Pectin_lyase_fold/virulence"/>
</dbReference>
<accession>A2EWG4</accession>
<dbReference type="EMBL" id="DS113518">
    <property type="protein sequence ID" value="EAY02991.1"/>
    <property type="molecule type" value="Genomic_DNA"/>
</dbReference>
<dbReference type="InParanoid" id="A2EWG4"/>
<evidence type="ECO:0000313" key="5">
    <source>
        <dbReference type="Proteomes" id="UP000001542"/>
    </source>
</evidence>
<dbReference type="InterPro" id="IPR012334">
    <property type="entry name" value="Pectin_lyas_fold"/>
</dbReference>
<dbReference type="GO" id="GO:0008270">
    <property type="term" value="F:zinc ion binding"/>
    <property type="evidence" value="ECO:0007669"/>
    <property type="project" value="UniProtKB-KW"/>
</dbReference>
<dbReference type="FunFam" id="2.160.20.10:FF:000106">
    <property type="entry name" value="Uncharacterized protein"/>
    <property type="match status" value="1"/>
</dbReference>
<feature type="domain" description="RING-type" evidence="3">
    <location>
        <begin position="523"/>
        <end position="562"/>
    </location>
</feature>
<sequence>MEYQLLSELVELYPNILTRGVQENEYVLLDDLVLELKGINFRDNETLICKSERKSIKCNSIKCRKVTAVLNNLKIESPLIIESSPFIMIQQCNITMDDCQEYALIEIQRSTVLIKDSEIHCNEKVSINILHNSQVLLKKDTIQDSNCTLINVSSSKLIMEKTTVKDSRQNGIYSQENSVVQITDSELTDIQYPSIYAMNCQYIVERTKFSNLKQNGITFVKCKAITLKDCFFDNIESSAISCAASKIEIDHNEIKNINGNGAYISDSSRALITNNTITDCQFPSIALLYGCVGQITGNYIRNMDKSGICFRGSKQVLFQDNTIDIVGECGISVSDTTDIIINHNKILNCMISACESYNSSNVVFKSNEIDGNYPYGLLVYSGGKIDAVENTFNGVTKAICQLRYKGSASVKNNRVSKHVQPYDGQTSRLYVFEGNGECPPATNIQEEADRLHIPCDPLLPQSSNKCIKCQEGPRDCYFQDCGHCIYCMSCGQKALKNKESCPLCRFPIIGVTSGFSEDSHGLCTICNDNEANCIIFPCGHTGFCDKCLSRWYEENKTCPFCRQDPSTFKKIETSV</sequence>
<dbReference type="Gene3D" id="3.30.40.10">
    <property type="entry name" value="Zinc/RING finger domain, C3HC4 (zinc finger)"/>
    <property type="match status" value="2"/>
</dbReference>
<feature type="domain" description="RING-type" evidence="3">
    <location>
        <begin position="466"/>
        <end position="505"/>
    </location>
</feature>
<dbReference type="SUPFAM" id="SSF57850">
    <property type="entry name" value="RING/U-box"/>
    <property type="match status" value="2"/>
</dbReference>
<name>A2EWG4_TRIV3</name>
<dbReference type="KEGG" id="tva:4760828"/>
<dbReference type="OrthoDB" id="6078042at2759"/>
<keyword evidence="2" id="KW-0863">Zinc-finger</keyword>
<evidence type="ECO:0000259" key="3">
    <source>
        <dbReference type="PROSITE" id="PS50089"/>
    </source>
</evidence>
<evidence type="ECO:0000256" key="1">
    <source>
        <dbReference type="ARBA" id="ARBA00022737"/>
    </source>
</evidence>
<gene>
    <name evidence="4" type="ORF">TVAG_325630</name>
</gene>
<keyword evidence="5" id="KW-1185">Reference proteome</keyword>
<dbReference type="Gene3D" id="2.160.20.10">
    <property type="entry name" value="Single-stranded right-handed beta-helix, Pectin lyase-like"/>
    <property type="match status" value="1"/>
</dbReference>
<dbReference type="Proteomes" id="UP000001542">
    <property type="component" value="Unassembled WGS sequence"/>
</dbReference>
<keyword evidence="2" id="KW-0479">Metal-binding</keyword>
<dbReference type="SUPFAM" id="SSF51126">
    <property type="entry name" value="Pectin lyase-like"/>
    <property type="match status" value="2"/>
</dbReference>
<dbReference type="PROSITE" id="PS50089">
    <property type="entry name" value="ZF_RING_2"/>
    <property type="match status" value="2"/>
</dbReference>
<keyword evidence="2" id="KW-0862">Zinc</keyword>
<dbReference type="GO" id="GO:0042981">
    <property type="term" value="P:regulation of apoptotic process"/>
    <property type="evidence" value="ECO:0000318"/>
    <property type="project" value="GO_Central"/>
</dbReference>
<dbReference type="InterPro" id="IPR013083">
    <property type="entry name" value="Znf_RING/FYVE/PHD"/>
</dbReference>
<dbReference type="VEuPathDB" id="TrichDB:TVAG_325630"/>
<dbReference type="eggNOG" id="KOG1777">
    <property type="taxonomic scope" value="Eukaryota"/>
</dbReference>
<keyword evidence="1" id="KW-0677">Repeat</keyword>
<reference evidence="4" key="1">
    <citation type="submission" date="2006-10" db="EMBL/GenBank/DDBJ databases">
        <authorList>
            <person name="Amadeo P."/>
            <person name="Zhao Q."/>
            <person name="Wortman J."/>
            <person name="Fraser-Liggett C."/>
            <person name="Carlton J."/>
        </authorList>
    </citation>
    <scope>NUCLEOTIDE SEQUENCE</scope>
    <source>
        <strain evidence="4">G3</strain>
    </source>
</reference>
<dbReference type="InterPro" id="IPR001841">
    <property type="entry name" value="Znf_RING"/>
</dbReference>
<proteinExistence type="predicted"/>
<dbReference type="SMART" id="SM00710">
    <property type="entry name" value="PbH1"/>
    <property type="match status" value="9"/>
</dbReference>
<dbReference type="STRING" id="5722.A2EWG4"/>
<dbReference type="InterPro" id="IPR051550">
    <property type="entry name" value="SCF-Subunits/Alg-Epimerases"/>
</dbReference>
<reference evidence="4" key="2">
    <citation type="journal article" date="2007" name="Science">
        <title>Draft genome sequence of the sexually transmitted pathogen Trichomonas vaginalis.</title>
        <authorList>
            <person name="Carlton J.M."/>
            <person name="Hirt R.P."/>
            <person name="Silva J.C."/>
            <person name="Delcher A.L."/>
            <person name="Schatz M."/>
            <person name="Zhao Q."/>
            <person name="Wortman J.R."/>
            <person name="Bidwell S.L."/>
            <person name="Alsmark U.C.M."/>
            <person name="Besteiro S."/>
            <person name="Sicheritz-Ponten T."/>
            <person name="Noel C.J."/>
            <person name="Dacks J.B."/>
            <person name="Foster P.G."/>
            <person name="Simillion C."/>
            <person name="Van de Peer Y."/>
            <person name="Miranda-Saavedra D."/>
            <person name="Barton G.J."/>
            <person name="Westrop G.D."/>
            <person name="Mueller S."/>
            <person name="Dessi D."/>
            <person name="Fiori P.L."/>
            <person name="Ren Q."/>
            <person name="Paulsen I."/>
            <person name="Zhang H."/>
            <person name="Bastida-Corcuera F.D."/>
            <person name="Simoes-Barbosa A."/>
            <person name="Brown M.T."/>
            <person name="Hayes R.D."/>
            <person name="Mukherjee M."/>
            <person name="Okumura C.Y."/>
            <person name="Schneider R."/>
            <person name="Smith A.J."/>
            <person name="Vanacova S."/>
            <person name="Villalvazo M."/>
            <person name="Haas B.J."/>
            <person name="Pertea M."/>
            <person name="Feldblyum T.V."/>
            <person name="Utterback T.R."/>
            <person name="Shu C.L."/>
            <person name="Osoegawa K."/>
            <person name="de Jong P.J."/>
            <person name="Hrdy I."/>
            <person name="Horvathova L."/>
            <person name="Zubacova Z."/>
            <person name="Dolezal P."/>
            <person name="Malik S.B."/>
            <person name="Logsdon J.M. Jr."/>
            <person name="Henze K."/>
            <person name="Gupta A."/>
            <person name="Wang C.C."/>
            <person name="Dunne R.L."/>
            <person name="Upcroft J.A."/>
            <person name="Upcroft P."/>
            <person name="White O."/>
            <person name="Salzberg S.L."/>
            <person name="Tang P."/>
            <person name="Chiu C.-H."/>
            <person name="Lee Y.-S."/>
            <person name="Embley T.M."/>
            <person name="Coombs G.H."/>
            <person name="Mottram J.C."/>
            <person name="Tachezy J."/>
            <person name="Fraser-Liggett C.M."/>
            <person name="Johnson P.J."/>
        </authorList>
    </citation>
    <scope>NUCLEOTIDE SEQUENCE [LARGE SCALE GENOMIC DNA]</scope>
    <source>
        <strain evidence="4">G3</strain>
    </source>
</reference>
<dbReference type="SMART" id="SM00184">
    <property type="entry name" value="RING"/>
    <property type="match status" value="2"/>
</dbReference>
<dbReference type="InterPro" id="IPR006626">
    <property type="entry name" value="PbH1"/>
</dbReference>
<dbReference type="FunFam" id="3.30.40.10:FF:000962">
    <property type="entry name" value="Uncharacterized protein"/>
    <property type="match status" value="1"/>
</dbReference>
<dbReference type="GO" id="GO:0006511">
    <property type="term" value="P:ubiquitin-dependent protein catabolic process"/>
    <property type="evidence" value="ECO:0000318"/>
    <property type="project" value="GO_Central"/>
</dbReference>
<dbReference type="SMR" id="A2EWG4"/>
<dbReference type="PANTHER" id="PTHR22990">
    <property type="entry name" value="F-BOX ONLY PROTEIN"/>
    <property type="match status" value="1"/>
</dbReference>
<dbReference type="AlphaFoldDB" id="A2EWG4"/>
<dbReference type="VEuPathDB" id="TrichDB:TVAGG3_0877020"/>
<dbReference type="InterPro" id="IPR039448">
    <property type="entry name" value="Beta_helix"/>
</dbReference>
<dbReference type="Pfam" id="PF13229">
    <property type="entry name" value="Beta_helix"/>
    <property type="match status" value="2"/>
</dbReference>
<evidence type="ECO:0000256" key="2">
    <source>
        <dbReference type="PROSITE-ProRule" id="PRU00175"/>
    </source>
</evidence>
<dbReference type="Pfam" id="PF13920">
    <property type="entry name" value="zf-C3HC4_3"/>
    <property type="match status" value="2"/>
</dbReference>
<dbReference type="PANTHER" id="PTHR22990:SF15">
    <property type="entry name" value="F-BOX ONLY PROTEIN 10"/>
    <property type="match status" value="1"/>
</dbReference>
<protein>
    <recommendedName>
        <fullName evidence="3">RING-type domain-containing protein</fullName>
    </recommendedName>
</protein>